<keyword evidence="3" id="KW-0812">Transmembrane</keyword>
<protein>
    <submittedName>
        <fullName evidence="4">Uncharacterized protein</fullName>
    </submittedName>
</protein>
<evidence type="ECO:0000313" key="4">
    <source>
        <dbReference type="EMBL" id="WFD39211.1"/>
    </source>
</evidence>
<reference evidence="4" key="1">
    <citation type="submission" date="2023-03" db="EMBL/GenBank/DDBJ databases">
        <title>Mating type loci evolution in Malassezia.</title>
        <authorList>
            <person name="Coelho M.A."/>
        </authorList>
    </citation>
    <scope>NUCLEOTIDE SEQUENCE</scope>
    <source>
        <strain evidence="4">CBS 9431</strain>
    </source>
</reference>
<dbReference type="AlphaFoldDB" id="A0AAF0JFR5"/>
<dbReference type="PANTHER" id="PTHR37471:SF1">
    <property type="entry name" value="AB HYDROLASE-1 DOMAIN-CONTAINING PROTEIN"/>
    <property type="match status" value="1"/>
</dbReference>
<feature type="transmembrane region" description="Helical" evidence="3">
    <location>
        <begin position="13"/>
        <end position="35"/>
    </location>
</feature>
<evidence type="ECO:0000256" key="3">
    <source>
        <dbReference type="SAM" id="Phobius"/>
    </source>
</evidence>
<dbReference type="EMBL" id="CP119960">
    <property type="protein sequence ID" value="WFD39211.1"/>
    <property type="molecule type" value="Genomic_DNA"/>
</dbReference>
<evidence type="ECO:0000313" key="5">
    <source>
        <dbReference type="Proteomes" id="UP001217754"/>
    </source>
</evidence>
<keyword evidence="3" id="KW-0472">Membrane</keyword>
<keyword evidence="5" id="KW-1185">Reference proteome</keyword>
<sequence length="551" mass="63167">MLSQEPPKAVAKVLVLAVWGITPISWTYFILFILYRTLLAENLADGLRHVVRGTLPVAARRFPRFSRALSSRGWFLYALIEVLFSLYYRHLAARVQVPGVSHTATRNYVVKAITTALSDGMNKEGTDRKDLFKAKTGAEQLPEPNRHLAWDDPRAVEFRREMSGWFIGIKTENITRQDVYEWLSWALFGKFYKQLQEEDKEHGEESEHAQKQLEFLEDATRLFAARSGRKEFPEHVELSPEEKRSKRTMLLSLDPVRVSSRPFGLYAAVALGNELARFIWSRRYGMQRLKIGDVSYLLYIPSEWSASAAKKGEMPLPVLFLHGLGIGMVQYVDVVRGLLNPELMRQPRPVLIPLQPWTSGDILSPRFLRPWRAPESAALIRAMIERHGFDECGVSVMSHSMGTILHTWLLKHMSDLIQRSILVDPVCFQLWAPHLCYRFLYKKANTFIEYALRYFVARELGTANVLTRNFDWSSNVLFIDDIPNHDNPNRTRVYLAGSDTVVDAPVVERFLARNGMRDVLEYRKGLHHGTYVMGPGNVLPQIVSELDAPLK</sequence>
<comment type="catalytic activity">
    <reaction evidence="2">
        <text>a monoacylglycerol + H2O = glycerol + a fatty acid + H(+)</text>
        <dbReference type="Rhea" id="RHEA:15245"/>
        <dbReference type="ChEBI" id="CHEBI:15377"/>
        <dbReference type="ChEBI" id="CHEBI:15378"/>
        <dbReference type="ChEBI" id="CHEBI:17408"/>
        <dbReference type="ChEBI" id="CHEBI:17754"/>
        <dbReference type="ChEBI" id="CHEBI:28868"/>
    </reaction>
</comment>
<evidence type="ECO:0000256" key="2">
    <source>
        <dbReference type="ARBA" id="ARBA00048461"/>
    </source>
</evidence>
<accession>A0AAF0JFR5</accession>
<dbReference type="Gene3D" id="3.40.50.1820">
    <property type="entry name" value="alpha/beta hydrolase"/>
    <property type="match status" value="1"/>
</dbReference>
<dbReference type="RefSeq" id="XP_060122108.1">
    <property type="nucleotide sequence ID" value="XM_060266125.1"/>
</dbReference>
<keyword evidence="3" id="KW-1133">Transmembrane helix</keyword>
<name>A0AAF0JFR5_9BASI</name>
<dbReference type="InterPro" id="IPR029058">
    <property type="entry name" value="AB_hydrolase_fold"/>
</dbReference>
<dbReference type="SUPFAM" id="SSF53474">
    <property type="entry name" value="alpha/beta-Hydrolases"/>
    <property type="match status" value="1"/>
</dbReference>
<dbReference type="GeneID" id="85225832"/>
<organism evidence="4 5">
    <name type="scientific">Malassezia japonica</name>
    <dbReference type="NCBI Taxonomy" id="223818"/>
    <lineage>
        <taxon>Eukaryota</taxon>
        <taxon>Fungi</taxon>
        <taxon>Dikarya</taxon>
        <taxon>Basidiomycota</taxon>
        <taxon>Ustilaginomycotina</taxon>
        <taxon>Malasseziomycetes</taxon>
        <taxon>Malasseziales</taxon>
        <taxon>Malasseziaceae</taxon>
        <taxon>Malassezia</taxon>
    </lineage>
</organism>
<proteinExistence type="predicted"/>
<dbReference type="PANTHER" id="PTHR37471">
    <property type="entry name" value="UNNAMED PRODUCT"/>
    <property type="match status" value="1"/>
</dbReference>
<comment type="catalytic activity">
    <reaction evidence="1">
        <text>a diacylglycerol + H2O = a monoacylglycerol + a fatty acid + H(+)</text>
        <dbReference type="Rhea" id="RHEA:32731"/>
        <dbReference type="ChEBI" id="CHEBI:15377"/>
        <dbReference type="ChEBI" id="CHEBI:15378"/>
        <dbReference type="ChEBI" id="CHEBI:17408"/>
        <dbReference type="ChEBI" id="CHEBI:18035"/>
        <dbReference type="ChEBI" id="CHEBI:28868"/>
    </reaction>
</comment>
<dbReference type="Proteomes" id="UP001217754">
    <property type="component" value="Chromosome 3"/>
</dbReference>
<evidence type="ECO:0000256" key="1">
    <source>
        <dbReference type="ARBA" id="ARBA00047591"/>
    </source>
</evidence>
<gene>
    <name evidence="4" type="ORF">MJAP1_002181</name>
</gene>